<dbReference type="SMART" id="SM00479">
    <property type="entry name" value="EXOIII"/>
    <property type="match status" value="1"/>
</dbReference>
<evidence type="ECO:0000313" key="6">
    <source>
        <dbReference type="Proteomes" id="UP000033866"/>
    </source>
</evidence>
<name>A0A0G0EEN8_9BACT</name>
<dbReference type="EMBL" id="LBPV01000011">
    <property type="protein sequence ID" value="KKP65797.1"/>
    <property type="molecule type" value="Genomic_DNA"/>
</dbReference>
<dbReference type="InterPro" id="IPR002562">
    <property type="entry name" value="3'-5'_exonuclease_dom"/>
</dbReference>
<evidence type="ECO:0000313" key="5">
    <source>
        <dbReference type="EMBL" id="KKP65797.1"/>
    </source>
</evidence>
<dbReference type="PANTHER" id="PTHR30231:SF4">
    <property type="entry name" value="PROTEIN NEN2"/>
    <property type="match status" value="1"/>
</dbReference>
<dbReference type="Pfam" id="PF01612">
    <property type="entry name" value="DNA_pol_A_exo1"/>
    <property type="match status" value="1"/>
</dbReference>
<protein>
    <submittedName>
        <fullName evidence="5">Exonuclease RNase T and DNA polymerase III</fullName>
    </submittedName>
</protein>
<dbReference type="PANTHER" id="PTHR30231">
    <property type="entry name" value="DNA POLYMERASE III SUBUNIT EPSILON"/>
    <property type="match status" value="1"/>
</dbReference>
<evidence type="ECO:0000259" key="4">
    <source>
        <dbReference type="SMART" id="SM00479"/>
    </source>
</evidence>
<dbReference type="Pfam" id="PF20600">
    <property type="entry name" value="ExoX-like_C"/>
    <property type="match status" value="1"/>
</dbReference>
<evidence type="ECO:0000256" key="3">
    <source>
        <dbReference type="ARBA" id="ARBA00022839"/>
    </source>
</evidence>
<dbReference type="Gene3D" id="3.30.420.10">
    <property type="entry name" value="Ribonuclease H-like superfamily/Ribonuclease H"/>
    <property type="match status" value="1"/>
</dbReference>
<dbReference type="Proteomes" id="UP000033866">
    <property type="component" value="Unassembled WGS sequence"/>
</dbReference>
<dbReference type="CDD" id="cd06127">
    <property type="entry name" value="DEDDh"/>
    <property type="match status" value="1"/>
</dbReference>
<dbReference type="InterPro" id="IPR036397">
    <property type="entry name" value="RNaseH_sf"/>
</dbReference>
<dbReference type="InterPro" id="IPR012337">
    <property type="entry name" value="RNaseH-like_sf"/>
</dbReference>
<accession>A0A0G0EEN8</accession>
<proteinExistence type="predicted"/>
<comment type="caution">
    <text evidence="5">The sequence shown here is derived from an EMBL/GenBank/DDBJ whole genome shotgun (WGS) entry which is preliminary data.</text>
</comment>
<dbReference type="GO" id="GO:0008408">
    <property type="term" value="F:3'-5' exonuclease activity"/>
    <property type="evidence" value="ECO:0007669"/>
    <property type="project" value="InterPro"/>
</dbReference>
<gene>
    <name evidence="5" type="ORF">UR61_C0011G0001</name>
</gene>
<evidence type="ECO:0000256" key="1">
    <source>
        <dbReference type="ARBA" id="ARBA00022722"/>
    </source>
</evidence>
<keyword evidence="3 5" id="KW-0269">Exonuclease</keyword>
<feature type="domain" description="Exonuclease" evidence="4">
    <location>
        <begin position="5"/>
        <end position="185"/>
    </location>
</feature>
<dbReference type="GO" id="GO:0006139">
    <property type="term" value="P:nucleobase-containing compound metabolic process"/>
    <property type="evidence" value="ECO:0007669"/>
    <property type="project" value="InterPro"/>
</dbReference>
<organism evidence="5 6">
    <name type="scientific">candidate division WS6 bacterium GW2011_GWE1_34_7</name>
    <dbReference type="NCBI Taxonomy" id="1619093"/>
    <lineage>
        <taxon>Bacteria</taxon>
        <taxon>Candidatus Dojkabacteria</taxon>
    </lineage>
</organism>
<evidence type="ECO:0000256" key="2">
    <source>
        <dbReference type="ARBA" id="ARBA00022801"/>
    </source>
</evidence>
<keyword evidence="1" id="KW-0540">Nuclease</keyword>
<dbReference type="AlphaFoldDB" id="A0A0G0EEN8"/>
<dbReference type="GO" id="GO:0003676">
    <property type="term" value="F:nucleic acid binding"/>
    <property type="evidence" value="ECO:0007669"/>
    <property type="project" value="InterPro"/>
</dbReference>
<reference evidence="5 6" key="1">
    <citation type="journal article" date="2015" name="Nature">
        <title>rRNA introns, odd ribosomes, and small enigmatic genomes across a large radiation of phyla.</title>
        <authorList>
            <person name="Brown C.T."/>
            <person name="Hug L.A."/>
            <person name="Thomas B.C."/>
            <person name="Sharon I."/>
            <person name="Castelle C.J."/>
            <person name="Singh A."/>
            <person name="Wilkins M.J."/>
            <person name="Williams K.H."/>
            <person name="Banfield J.F."/>
        </authorList>
    </citation>
    <scope>NUCLEOTIDE SEQUENCE [LARGE SCALE GENOMIC DNA]</scope>
</reference>
<sequence length="248" mass="29207">DMDKPFLYFDTETTDSNIKDLLQLAFVTDSDVQLNLFFKPKQEISFLAMAVNHITPEMVADKKFLEETELPKENIDKEFKGTSLIEYLKFLAEKYIWVAHNIDFDKEVLEKKGITLPNTICTLKLARNMLTNGENDLEGYSLQYLRYYLGLYKKENEDHNTAHDALSDVHFLRDLFHYMQENGKLTTESMITISKEPQFMRQMTFGKYAGKTLEDIARIDRSYLEWIRDSMYDKPDLQWNAERVLSMT</sequence>
<feature type="non-terminal residue" evidence="5">
    <location>
        <position position="1"/>
    </location>
</feature>
<dbReference type="InterPro" id="IPR013520">
    <property type="entry name" value="Ribonucl_H"/>
</dbReference>
<keyword evidence="2" id="KW-0378">Hydrolase</keyword>
<dbReference type="SUPFAM" id="SSF53098">
    <property type="entry name" value="Ribonuclease H-like"/>
    <property type="match status" value="1"/>
</dbReference>
<dbReference type="InterPro" id="IPR046768">
    <property type="entry name" value="ExoX-like_C"/>
</dbReference>